<name>A0A9D1WHY7_9FIRM</name>
<keyword evidence="2" id="KW-0645">Protease</keyword>
<comment type="caution">
    <text evidence="6">The sequence shown here is derived from an EMBL/GenBank/DDBJ whole genome shotgun (WGS) entry which is preliminary data.</text>
</comment>
<dbReference type="InterPro" id="IPR001940">
    <property type="entry name" value="Peptidase_S1C"/>
</dbReference>
<dbReference type="SUPFAM" id="SSF50494">
    <property type="entry name" value="Trypsin-like serine proteases"/>
    <property type="match status" value="1"/>
</dbReference>
<evidence type="ECO:0000256" key="1">
    <source>
        <dbReference type="ARBA" id="ARBA00010541"/>
    </source>
</evidence>
<dbReference type="Pfam" id="PF13180">
    <property type="entry name" value="PDZ_2"/>
    <property type="match status" value="1"/>
</dbReference>
<dbReference type="PRINTS" id="PR00834">
    <property type="entry name" value="PROTEASES2C"/>
</dbReference>
<dbReference type="InterPro" id="IPR043504">
    <property type="entry name" value="Peptidase_S1_PA_chymotrypsin"/>
</dbReference>
<dbReference type="InterPro" id="IPR001478">
    <property type="entry name" value="PDZ"/>
</dbReference>
<protein>
    <submittedName>
        <fullName evidence="6">Trypsin-like peptidase domain-containing protein</fullName>
    </submittedName>
</protein>
<feature type="compositionally biased region" description="Low complexity" evidence="4">
    <location>
        <begin position="56"/>
        <end position="65"/>
    </location>
</feature>
<dbReference type="PROSITE" id="PS50106">
    <property type="entry name" value="PDZ"/>
    <property type="match status" value="1"/>
</dbReference>
<dbReference type="InterPro" id="IPR036034">
    <property type="entry name" value="PDZ_sf"/>
</dbReference>
<evidence type="ECO:0000256" key="3">
    <source>
        <dbReference type="ARBA" id="ARBA00022801"/>
    </source>
</evidence>
<sequence length="422" mass="44003">MGKKFGVTISLALVFGLVAGLVFQGVNVIGSRYLDSGSSSQPQLQSTELVQQTEEASSSGSSSATTVSTNSVAAVAQSAMPSVVAITSVSVQEVQSFFGGVQQYQGVSSGSGVIVGENDEELLIATNNHVVEDAEELSVCFIGDDVVTSEEIQENLQNNGGLNMDGAVSASIKGTDADNDLAVISVKKSDIPEETMSEIKIASVGNSDDLQVGEQVVAIGNALGYGQSVTSGYVSALNRQVTFENNNTASMIQTDAAINPGNSGGALLNMQGQLIGINTAKEASDTVEGMGYSIPINTASPILDDLMTRETREKVDESESAYMGISVADLTDETSEMYNMPQGAFVASVTEGSAAEKAGILQNDIITELDGQTVSGRDDLLNKLEYYKAGETVEIVVSRANAGTYESQTLTITFDSRPADAQ</sequence>
<evidence type="ECO:0000313" key="7">
    <source>
        <dbReference type="Proteomes" id="UP000886817"/>
    </source>
</evidence>
<comment type="similarity">
    <text evidence="1">Belongs to the peptidase S1C family.</text>
</comment>
<keyword evidence="3" id="KW-0378">Hydrolase</keyword>
<feature type="compositionally biased region" description="Polar residues" evidence="4">
    <location>
        <begin position="36"/>
        <end position="55"/>
    </location>
</feature>
<dbReference type="PANTHER" id="PTHR43343">
    <property type="entry name" value="PEPTIDASE S12"/>
    <property type="match status" value="1"/>
</dbReference>
<dbReference type="GO" id="GO:0006508">
    <property type="term" value="P:proteolysis"/>
    <property type="evidence" value="ECO:0007669"/>
    <property type="project" value="UniProtKB-KW"/>
</dbReference>
<feature type="domain" description="PDZ" evidence="5">
    <location>
        <begin position="312"/>
        <end position="401"/>
    </location>
</feature>
<evidence type="ECO:0000256" key="2">
    <source>
        <dbReference type="ARBA" id="ARBA00022670"/>
    </source>
</evidence>
<evidence type="ECO:0000259" key="5">
    <source>
        <dbReference type="PROSITE" id="PS50106"/>
    </source>
</evidence>
<dbReference type="InterPro" id="IPR051201">
    <property type="entry name" value="Chloro_Bact_Ser_Proteases"/>
</dbReference>
<dbReference type="PANTHER" id="PTHR43343:SF3">
    <property type="entry name" value="PROTEASE DO-LIKE 8, CHLOROPLASTIC"/>
    <property type="match status" value="1"/>
</dbReference>
<dbReference type="EMBL" id="DXEX01000151">
    <property type="protein sequence ID" value="HIX59415.1"/>
    <property type="molecule type" value="Genomic_DNA"/>
</dbReference>
<dbReference type="Gene3D" id="2.40.10.10">
    <property type="entry name" value="Trypsin-like serine proteases"/>
    <property type="match status" value="2"/>
</dbReference>
<gene>
    <name evidence="6" type="ORF">IAA45_06860</name>
</gene>
<dbReference type="AlphaFoldDB" id="A0A9D1WHY7"/>
<dbReference type="GO" id="GO:0004252">
    <property type="term" value="F:serine-type endopeptidase activity"/>
    <property type="evidence" value="ECO:0007669"/>
    <property type="project" value="InterPro"/>
</dbReference>
<organism evidence="6 7">
    <name type="scientific">Candidatus Blautia gallistercoris</name>
    <dbReference type="NCBI Taxonomy" id="2838490"/>
    <lineage>
        <taxon>Bacteria</taxon>
        <taxon>Bacillati</taxon>
        <taxon>Bacillota</taxon>
        <taxon>Clostridia</taxon>
        <taxon>Lachnospirales</taxon>
        <taxon>Lachnospiraceae</taxon>
        <taxon>Blautia</taxon>
    </lineage>
</organism>
<dbReference type="SMART" id="SM00228">
    <property type="entry name" value="PDZ"/>
    <property type="match status" value="1"/>
</dbReference>
<dbReference type="Gene3D" id="2.30.42.10">
    <property type="match status" value="1"/>
</dbReference>
<accession>A0A9D1WHY7</accession>
<reference evidence="6" key="2">
    <citation type="submission" date="2021-04" db="EMBL/GenBank/DDBJ databases">
        <authorList>
            <person name="Gilroy R."/>
        </authorList>
    </citation>
    <scope>NUCLEOTIDE SEQUENCE</scope>
    <source>
        <strain evidence="6">ChiSjej1B19-8411</strain>
    </source>
</reference>
<dbReference type="Proteomes" id="UP000886817">
    <property type="component" value="Unassembled WGS sequence"/>
</dbReference>
<evidence type="ECO:0000313" key="6">
    <source>
        <dbReference type="EMBL" id="HIX59415.1"/>
    </source>
</evidence>
<reference evidence="6" key="1">
    <citation type="journal article" date="2021" name="PeerJ">
        <title>Extensive microbial diversity within the chicken gut microbiome revealed by metagenomics and culture.</title>
        <authorList>
            <person name="Gilroy R."/>
            <person name="Ravi A."/>
            <person name="Getino M."/>
            <person name="Pursley I."/>
            <person name="Horton D.L."/>
            <person name="Alikhan N.F."/>
            <person name="Baker D."/>
            <person name="Gharbi K."/>
            <person name="Hall N."/>
            <person name="Watson M."/>
            <person name="Adriaenssens E.M."/>
            <person name="Foster-Nyarko E."/>
            <person name="Jarju S."/>
            <person name="Secka A."/>
            <person name="Antonio M."/>
            <person name="Oren A."/>
            <person name="Chaudhuri R.R."/>
            <person name="La Ragione R."/>
            <person name="Hildebrand F."/>
            <person name="Pallen M.J."/>
        </authorList>
    </citation>
    <scope>NUCLEOTIDE SEQUENCE</scope>
    <source>
        <strain evidence="6">ChiSjej1B19-8411</strain>
    </source>
</reference>
<dbReference type="Pfam" id="PF13365">
    <property type="entry name" value="Trypsin_2"/>
    <property type="match status" value="1"/>
</dbReference>
<dbReference type="SUPFAM" id="SSF50156">
    <property type="entry name" value="PDZ domain-like"/>
    <property type="match status" value="1"/>
</dbReference>
<evidence type="ECO:0000256" key="4">
    <source>
        <dbReference type="SAM" id="MobiDB-lite"/>
    </source>
</evidence>
<feature type="region of interest" description="Disordered" evidence="4">
    <location>
        <begin position="36"/>
        <end position="65"/>
    </location>
</feature>
<proteinExistence type="inferred from homology"/>
<dbReference type="InterPro" id="IPR009003">
    <property type="entry name" value="Peptidase_S1_PA"/>
</dbReference>